<evidence type="ECO:0000259" key="1">
    <source>
        <dbReference type="Pfam" id="PF13521"/>
    </source>
</evidence>
<dbReference type="Gene3D" id="3.40.50.300">
    <property type="entry name" value="P-loop containing nucleotide triphosphate hydrolases"/>
    <property type="match status" value="1"/>
</dbReference>
<evidence type="ECO:0000313" key="3">
    <source>
        <dbReference type="Proteomes" id="UP000748025"/>
    </source>
</evidence>
<accession>A0A9P7N0Z4</accession>
<dbReference type="OrthoDB" id="6118920at2759"/>
<organism evidence="2 3">
    <name type="scientific">Claviceps pusilla</name>
    <dbReference type="NCBI Taxonomy" id="123648"/>
    <lineage>
        <taxon>Eukaryota</taxon>
        <taxon>Fungi</taxon>
        <taxon>Dikarya</taxon>
        <taxon>Ascomycota</taxon>
        <taxon>Pezizomycotina</taxon>
        <taxon>Sordariomycetes</taxon>
        <taxon>Hypocreomycetidae</taxon>
        <taxon>Hypocreales</taxon>
        <taxon>Clavicipitaceae</taxon>
        <taxon>Claviceps</taxon>
    </lineage>
</organism>
<dbReference type="InterPro" id="IPR038727">
    <property type="entry name" value="NadR/Ttd14_AAA_dom"/>
</dbReference>
<dbReference type="InterPro" id="IPR027417">
    <property type="entry name" value="P-loop_NTPase"/>
</dbReference>
<reference evidence="2" key="1">
    <citation type="journal article" date="2020" name="bioRxiv">
        <title>Whole genome comparisons of ergot fungi reveals the divergence and evolution of species within the genus Claviceps are the result of varying mechanisms driving genome evolution and host range expansion.</title>
        <authorList>
            <person name="Wyka S.A."/>
            <person name="Mondo S.J."/>
            <person name="Liu M."/>
            <person name="Dettman J."/>
            <person name="Nalam V."/>
            <person name="Broders K.D."/>
        </authorList>
    </citation>
    <scope>NUCLEOTIDE SEQUENCE</scope>
    <source>
        <strain evidence="2">CCC 602</strain>
    </source>
</reference>
<protein>
    <recommendedName>
        <fullName evidence="1">NadR/Ttd14 AAA domain-containing protein</fullName>
    </recommendedName>
</protein>
<dbReference type="AlphaFoldDB" id="A0A9P7N0Z4"/>
<comment type="caution">
    <text evidence="2">The sequence shown here is derived from an EMBL/GenBank/DDBJ whole genome shotgun (WGS) entry which is preliminary data.</text>
</comment>
<dbReference type="SUPFAM" id="SSF52540">
    <property type="entry name" value="P-loop containing nucleoside triphosphate hydrolases"/>
    <property type="match status" value="1"/>
</dbReference>
<sequence>MNKTHPPNIYIIGAQCTGKTTLVNALAASFNDFPPCARPAVIKEVARTVLTAHDLSAHDIRTSAPRSALLQMLILKAQHAREQEALQTSTWFISDRSGLDPLVYAERHVGPAFVREMMSTSEWQHLRASLARALILVCEPVEEWLVDDGVRLMPTDREDWRDYHGRFCSLLESLGLQYRLVPSTMAHLGMRVRYVWEQWKGGTVGDDAGLVG</sequence>
<evidence type="ECO:0000313" key="2">
    <source>
        <dbReference type="EMBL" id="KAG5982456.1"/>
    </source>
</evidence>
<proteinExistence type="predicted"/>
<dbReference type="Proteomes" id="UP000748025">
    <property type="component" value="Unassembled WGS sequence"/>
</dbReference>
<feature type="domain" description="NadR/Ttd14 AAA" evidence="1">
    <location>
        <begin position="9"/>
        <end position="184"/>
    </location>
</feature>
<gene>
    <name evidence="2" type="ORF">E4U43_006439</name>
</gene>
<keyword evidence="3" id="KW-1185">Reference proteome</keyword>
<dbReference type="Pfam" id="PF13521">
    <property type="entry name" value="AAA_28"/>
    <property type="match status" value="1"/>
</dbReference>
<name>A0A9P7N0Z4_9HYPO</name>
<dbReference type="EMBL" id="SRPW01004431">
    <property type="protein sequence ID" value="KAG5982456.1"/>
    <property type="molecule type" value="Genomic_DNA"/>
</dbReference>